<feature type="transmembrane region" description="Helical" evidence="1">
    <location>
        <begin position="37"/>
        <end position="57"/>
    </location>
</feature>
<dbReference type="GeneID" id="98140230"/>
<proteinExistence type="predicted"/>
<accession>A0ABR4LLZ8</accession>
<keyword evidence="1" id="KW-0472">Membrane</keyword>
<protein>
    <submittedName>
        <fullName evidence="2">Uncharacterized protein</fullName>
    </submittedName>
</protein>
<evidence type="ECO:0000313" key="3">
    <source>
        <dbReference type="Proteomes" id="UP001610432"/>
    </source>
</evidence>
<keyword evidence="3" id="KW-1185">Reference proteome</keyword>
<reference evidence="2 3" key="1">
    <citation type="submission" date="2024-07" db="EMBL/GenBank/DDBJ databases">
        <title>Section-level genome sequencing and comparative genomics of Aspergillus sections Usti and Cavernicolus.</title>
        <authorList>
            <consortium name="Lawrence Berkeley National Laboratory"/>
            <person name="Nybo J.L."/>
            <person name="Vesth T.C."/>
            <person name="Theobald S."/>
            <person name="Frisvad J.C."/>
            <person name="Larsen T.O."/>
            <person name="Kjaerboelling I."/>
            <person name="Rothschild-Mancinelli K."/>
            <person name="Lyhne E.K."/>
            <person name="Kogle M.E."/>
            <person name="Barry K."/>
            <person name="Clum A."/>
            <person name="Na H."/>
            <person name="Ledsgaard L."/>
            <person name="Lin J."/>
            <person name="Lipzen A."/>
            <person name="Kuo A."/>
            <person name="Riley R."/>
            <person name="Mondo S."/>
            <person name="Labutti K."/>
            <person name="Haridas S."/>
            <person name="Pangalinan J."/>
            <person name="Salamov A.A."/>
            <person name="Simmons B.A."/>
            <person name="Magnuson J.K."/>
            <person name="Chen J."/>
            <person name="Drula E."/>
            <person name="Henrissat B."/>
            <person name="Wiebenga A."/>
            <person name="Lubbers R.J."/>
            <person name="Gomes A.C."/>
            <person name="Macurrencykelacurrency M.R."/>
            <person name="Stajich J."/>
            <person name="Grigoriev I.V."/>
            <person name="Mortensen U.H."/>
            <person name="De Vries R.P."/>
            <person name="Baker S.E."/>
            <person name="Andersen M.R."/>
        </authorList>
    </citation>
    <scope>NUCLEOTIDE SEQUENCE [LARGE SCALE GENOMIC DNA]</scope>
    <source>
        <strain evidence="2 3">CBS 449.75</strain>
    </source>
</reference>
<keyword evidence="1" id="KW-1133">Transmembrane helix</keyword>
<keyword evidence="1" id="KW-0812">Transmembrane</keyword>
<name>A0ABR4LLZ8_9EURO</name>
<evidence type="ECO:0000313" key="2">
    <source>
        <dbReference type="EMBL" id="KAL2865554.1"/>
    </source>
</evidence>
<organism evidence="2 3">
    <name type="scientific">Aspergillus lucknowensis</name>
    <dbReference type="NCBI Taxonomy" id="176173"/>
    <lineage>
        <taxon>Eukaryota</taxon>
        <taxon>Fungi</taxon>
        <taxon>Dikarya</taxon>
        <taxon>Ascomycota</taxon>
        <taxon>Pezizomycotina</taxon>
        <taxon>Eurotiomycetes</taxon>
        <taxon>Eurotiomycetidae</taxon>
        <taxon>Eurotiales</taxon>
        <taxon>Aspergillaceae</taxon>
        <taxon>Aspergillus</taxon>
        <taxon>Aspergillus subgen. Nidulantes</taxon>
    </lineage>
</organism>
<comment type="caution">
    <text evidence="2">The sequence shown here is derived from an EMBL/GenBank/DDBJ whole genome shotgun (WGS) entry which is preliminary data.</text>
</comment>
<evidence type="ECO:0000256" key="1">
    <source>
        <dbReference type="SAM" id="Phobius"/>
    </source>
</evidence>
<gene>
    <name evidence="2" type="ORF">BJX67DRAFT_178894</name>
</gene>
<dbReference type="RefSeq" id="XP_070884533.1">
    <property type="nucleotide sequence ID" value="XM_071025158.1"/>
</dbReference>
<sequence length="101" mass="11073">MVRAVAGLWGGACLPFPIFVDIHPTLSLEVCYIPRSSNILGVCMFLPFILTYLPWTLSISPSWYLGRGNWKGDLALRTRPRTKGRVKKEGAISALGVPLGS</sequence>
<dbReference type="EMBL" id="JBFXLQ010000031">
    <property type="protein sequence ID" value="KAL2865554.1"/>
    <property type="molecule type" value="Genomic_DNA"/>
</dbReference>
<dbReference type="Proteomes" id="UP001610432">
    <property type="component" value="Unassembled WGS sequence"/>
</dbReference>